<dbReference type="EMBL" id="MFZT01000006">
    <property type="protein sequence ID" value="OGK31866.1"/>
    <property type="molecule type" value="Genomic_DNA"/>
</dbReference>
<organism evidence="1 2">
    <name type="scientific">Candidatus Roizmanbacteria bacterium RIFCSPHIGHO2_02_FULL_43_11</name>
    <dbReference type="NCBI Taxonomy" id="1802043"/>
    <lineage>
        <taxon>Bacteria</taxon>
        <taxon>Candidatus Roizmaniibacteriota</taxon>
    </lineage>
</organism>
<dbReference type="Proteomes" id="UP000178098">
    <property type="component" value="Unassembled WGS sequence"/>
</dbReference>
<reference evidence="1 2" key="1">
    <citation type="journal article" date="2016" name="Nat. Commun.">
        <title>Thousands of microbial genomes shed light on interconnected biogeochemical processes in an aquifer system.</title>
        <authorList>
            <person name="Anantharaman K."/>
            <person name="Brown C.T."/>
            <person name="Hug L.A."/>
            <person name="Sharon I."/>
            <person name="Castelle C.J."/>
            <person name="Probst A.J."/>
            <person name="Thomas B.C."/>
            <person name="Singh A."/>
            <person name="Wilkins M.J."/>
            <person name="Karaoz U."/>
            <person name="Brodie E.L."/>
            <person name="Williams K.H."/>
            <person name="Hubbard S.S."/>
            <person name="Banfield J.F."/>
        </authorList>
    </citation>
    <scope>NUCLEOTIDE SEQUENCE [LARGE SCALE GENOMIC DNA]</scope>
</reference>
<accession>A0A1F7HLK7</accession>
<proteinExistence type="predicted"/>
<protein>
    <submittedName>
        <fullName evidence="1">Uncharacterized protein</fullName>
    </submittedName>
</protein>
<gene>
    <name evidence="1" type="ORF">A3D08_02615</name>
</gene>
<sequence>MREQDLAVMREIFVKAKKFSPHSDEERRQLVQRYMTQYSIRIRPFMALVHSHSGSVSLSKDEKGNKTGYLIDAYNPIGTEGLTILHWLVIGHELGHIELIERAIKEDAYADWVIIERWCDQFSIVLLGLQHAHVDEHLIGPEAYEDDDDIMML</sequence>
<dbReference type="AlphaFoldDB" id="A0A1F7HLK7"/>
<evidence type="ECO:0000313" key="1">
    <source>
        <dbReference type="EMBL" id="OGK31866.1"/>
    </source>
</evidence>
<comment type="caution">
    <text evidence="1">The sequence shown here is derived from an EMBL/GenBank/DDBJ whole genome shotgun (WGS) entry which is preliminary data.</text>
</comment>
<evidence type="ECO:0000313" key="2">
    <source>
        <dbReference type="Proteomes" id="UP000178098"/>
    </source>
</evidence>
<name>A0A1F7HLK7_9BACT</name>